<reference evidence="7 8" key="1">
    <citation type="journal article" date="2015" name="Mol. Biochem. Parasitol.">
        <title>Identification of polymorphic genes for use in assemblage B genotyping assays through comparative genomics of multiple assemblage B Giardia duodenalis isolates.</title>
        <authorList>
            <person name="Wielinga C."/>
            <person name="Thompson R.C."/>
            <person name="Monis P."/>
            <person name="Ryan U."/>
        </authorList>
    </citation>
    <scope>NUCLEOTIDE SEQUENCE [LARGE SCALE GENOMIC DNA]</scope>
    <source>
        <strain evidence="7 8">BAH15c1</strain>
    </source>
</reference>
<dbReference type="VEuPathDB" id="GiardiaDB:QR46_4115"/>
<evidence type="ECO:0000256" key="4">
    <source>
        <dbReference type="ARBA" id="ARBA00022723"/>
    </source>
</evidence>
<organism evidence="7 8">
    <name type="scientific">Giardia duodenalis assemblage B</name>
    <dbReference type="NCBI Taxonomy" id="1394984"/>
    <lineage>
        <taxon>Eukaryota</taxon>
        <taxon>Metamonada</taxon>
        <taxon>Diplomonadida</taxon>
        <taxon>Hexamitidae</taxon>
        <taxon>Giardiinae</taxon>
        <taxon>Giardia</taxon>
    </lineage>
</organism>
<dbReference type="SUPFAM" id="SSF81631">
    <property type="entry name" value="PAP/OAS1 substrate-binding domain"/>
    <property type="match status" value="1"/>
</dbReference>
<keyword evidence="5" id="KW-0460">Magnesium</keyword>
<evidence type="ECO:0000259" key="6">
    <source>
        <dbReference type="Pfam" id="PF03828"/>
    </source>
</evidence>
<name>A0A132NPE1_GIAIN</name>
<gene>
    <name evidence="7" type="ORF">QR46_4115</name>
</gene>
<dbReference type="PANTHER" id="PTHR12271:SF40">
    <property type="entry name" value="POLY(A) RNA POLYMERASE GLD2"/>
    <property type="match status" value="1"/>
</dbReference>
<dbReference type="Proteomes" id="UP000070089">
    <property type="component" value="Unassembled WGS sequence"/>
</dbReference>
<dbReference type="GO" id="GO:0031123">
    <property type="term" value="P:RNA 3'-end processing"/>
    <property type="evidence" value="ECO:0007669"/>
    <property type="project" value="TreeGrafter"/>
</dbReference>
<dbReference type="InterPro" id="IPR002058">
    <property type="entry name" value="PAP_assoc"/>
</dbReference>
<feature type="domain" description="PAP-associated" evidence="6">
    <location>
        <begin position="479"/>
        <end position="523"/>
    </location>
</feature>
<dbReference type="PANTHER" id="PTHR12271">
    <property type="entry name" value="POLY A POLYMERASE CID PAP -RELATED"/>
    <property type="match status" value="1"/>
</dbReference>
<proteinExistence type="predicted"/>
<dbReference type="EMBL" id="JXTI01000148">
    <property type="protein sequence ID" value="KWX11906.1"/>
    <property type="molecule type" value="Genomic_DNA"/>
</dbReference>
<dbReference type="GO" id="GO:0046872">
    <property type="term" value="F:metal ion binding"/>
    <property type="evidence" value="ECO:0007669"/>
    <property type="project" value="UniProtKB-KW"/>
</dbReference>
<sequence>MTKHRKASSDKPVEKLVITINSKVAVRSTADALPGSPVLVDSDRNTVLPFLNHRAIPPGGKSYSQRLARSGYVPQQKHFAFLTAAIEKRNAIIAEGIISSTAIQQAISYIQQHINKAFPSLSLQLQPYGGAVNGISIGGGDIDSTLIVDNCDVTEQVATEYFWSFLQEQARDKIRDNPTAEADFLDKVFTERFPSLRFDTSSYYKGVTPSKDIATEYALLRPSRCLTDAACIEDASQPINVMDLFPDATAPSAEMIHFILKRTRWQDIIILGRLAASFDAFEVSSFITRSRVPVLKISLKYSKRLCRIVPAAETNAKIEQGVLPSYYADLPMNRSVRFIVPEGEEKINTHIDSDMMLLNVDICLNNRLAIRNTLLLAEYLRADPIVPPLIRCVKSWAAARNLCSTWQGGLSSYGFVLLVIFYLQILQNPILPVLQPGRGWGPVIRGCDTGFLSVEDAWYRRNLMVGAPQPRPMSRRPTISELLCGFFRFYGYQFDVTDSVVSIRLGRALSKQEKGWDENPNNQRNQRYTEYFDHTETPEGVKAADVLRVFKYPPEVPDAEVSQHIYTKDGQFFYMCIEDPFETHVNVGRLLDFKMTELLGKEFRRGYALLRKTEKPLERLFLPSSIDPPGGSDLPLSDLLQMASTSAFQPTHVKIEMAKNKTFEFVDKAFAPSDIDNEQDGCS</sequence>
<comment type="cofactor">
    <cofactor evidence="1">
        <name>Mn(2+)</name>
        <dbReference type="ChEBI" id="CHEBI:29035"/>
    </cofactor>
</comment>
<dbReference type="Pfam" id="PF03828">
    <property type="entry name" value="PAP_assoc"/>
    <property type="match status" value="1"/>
</dbReference>
<evidence type="ECO:0000256" key="2">
    <source>
        <dbReference type="ARBA" id="ARBA00001946"/>
    </source>
</evidence>
<keyword evidence="4" id="KW-0479">Metal-binding</keyword>
<protein>
    <submittedName>
        <fullName evidence="7">Poly(A) RNA polymerase protein cid1/ Caffeine-induced death protein 1</fullName>
    </submittedName>
</protein>
<evidence type="ECO:0000256" key="3">
    <source>
        <dbReference type="ARBA" id="ARBA00022679"/>
    </source>
</evidence>
<dbReference type="GO" id="GO:0016779">
    <property type="term" value="F:nucleotidyltransferase activity"/>
    <property type="evidence" value="ECO:0007669"/>
    <property type="project" value="TreeGrafter"/>
</dbReference>
<dbReference type="Gene3D" id="1.10.1410.10">
    <property type="match status" value="1"/>
</dbReference>
<accession>A0A132NPE1</accession>
<evidence type="ECO:0000256" key="5">
    <source>
        <dbReference type="ARBA" id="ARBA00022842"/>
    </source>
</evidence>
<evidence type="ECO:0000313" key="8">
    <source>
        <dbReference type="Proteomes" id="UP000070089"/>
    </source>
</evidence>
<evidence type="ECO:0000313" key="7">
    <source>
        <dbReference type="EMBL" id="KWX11906.1"/>
    </source>
</evidence>
<dbReference type="InterPro" id="IPR043519">
    <property type="entry name" value="NT_sf"/>
</dbReference>
<dbReference type="OrthoDB" id="10249879at2759"/>
<keyword evidence="3" id="KW-0808">Transferase</keyword>
<evidence type="ECO:0000256" key="1">
    <source>
        <dbReference type="ARBA" id="ARBA00001936"/>
    </source>
</evidence>
<dbReference type="SUPFAM" id="SSF81301">
    <property type="entry name" value="Nucleotidyltransferase"/>
    <property type="match status" value="1"/>
</dbReference>
<comment type="caution">
    <text evidence="7">The sequence shown here is derived from an EMBL/GenBank/DDBJ whole genome shotgun (WGS) entry which is preliminary data.</text>
</comment>
<comment type="cofactor">
    <cofactor evidence="2">
        <name>Mg(2+)</name>
        <dbReference type="ChEBI" id="CHEBI:18420"/>
    </cofactor>
</comment>
<dbReference type="AlphaFoldDB" id="A0A132NPE1"/>